<evidence type="ECO:0000256" key="1">
    <source>
        <dbReference type="SAM" id="MobiDB-lite"/>
    </source>
</evidence>
<evidence type="ECO:0000313" key="3">
    <source>
        <dbReference type="Proteomes" id="UP000828390"/>
    </source>
</evidence>
<comment type="caution">
    <text evidence="2">The sequence shown here is derived from an EMBL/GenBank/DDBJ whole genome shotgun (WGS) entry which is preliminary data.</text>
</comment>
<dbReference type="Proteomes" id="UP000828390">
    <property type="component" value="Unassembled WGS sequence"/>
</dbReference>
<organism evidence="2 3">
    <name type="scientific">Dreissena polymorpha</name>
    <name type="common">Zebra mussel</name>
    <name type="synonym">Mytilus polymorpha</name>
    <dbReference type="NCBI Taxonomy" id="45954"/>
    <lineage>
        <taxon>Eukaryota</taxon>
        <taxon>Metazoa</taxon>
        <taxon>Spiralia</taxon>
        <taxon>Lophotrochozoa</taxon>
        <taxon>Mollusca</taxon>
        <taxon>Bivalvia</taxon>
        <taxon>Autobranchia</taxon>
        <taxon>Heteroconchia</taxon>
        <taxon>Euheterodonta</taxon>
        <taxon>Imparidentia</taxon>
        <taxon>Neoheterodontei</taxon>
        <taxon>Myida</taxon>
        <taxon>Dreissenoidea</taxon>
        <taxon>Dreissenidae</taxon>
        <taxon>Dreissena</taxon>
    </lineage>
</organism>
<dbReference type="Gene3D" id="3.90.70.80">
    <property type="match status" value="1"/>
</dbReference>
<evidence type="ECO:0000313" key="2">
    <source>
        <dbReference type="EMBL" id="KAH3842642.1"/>
    </source>
</evidence>
<proteinExistence type="predicted"/>
<reference evidence="2" key="1">
    <citation type="journal article" date="2019" name="bioRxiv">
        <title>The Genome of the Zebra Mussel, Dreissena polymorpha: A Resource for Invasive Species Research.</title>
        <authorList>
            <person name="McCartney M.A."/>
            <person name="Auch B."/>
            <person name="Kono T."/>
            <person name="Mallez S."/>
            <person name="Zhang Y."/>
            <person name="Obille A."/>
            <person name="Becker A."/>
            <person name="Abrahante J.E."/>
            <person name="Garbe J."/>
            <person name="Badalamenti J.P."/>
            <person name="Herman A."/>
            <person name="Mangelson H."/>
            <person name="Liachko I."/>
            <person name="Sullivan S."/>
            <person name="Sone E.D."/>
            <person name="Koren S."/>
            <person name="Silverstein K.A.T."/>
            <person name="Beckman K.B."/>
            <person name="Gohl D.M."/>
        </authorList>
    </citation>
    <scope>NUCLEOTIDE SEQUENCE</scope>
    <source>
        <strain evidence="2">Duluth1</strain>
        <tissue evidence="2">Whole animal</tissue>
    </source>
</reference>
<dbReference type="CDD" id="cd22744">
    <property type="entry name" value="OTU"/>
    <property type="match status" value="1"/>
</dbReference>
<sequence>MYHESLREELTQYMYKNSHKYNHLVDRDIHVHLSAQRYTNGRLSSWATEAELKAASDHHQISIHVSIDRKFTEWLKFEDQVEPSINVDRPLRLLLENSHFSVLEASVDGRQHTAHDTDTHVYDWFEGKPTEPVIYLKKQNIANANKNVKRPSDTKAFKAKQVKENKPQISPQESLRKKSDETKSSVTNLSKHVLTDAEQNLPEKGLKFIPSRKNIDKVKLLADLGEWERRMRLREYFADTESNQI</sequence>
<gene>
    <name evidence="2" type="ORF">DPMN_116144</name>
</gene>
<accession>A0A9D4QU16</accession>
<protein>
    <submittedName>
        <fullName evidence="2">Uncharacterized protein</fullName>
    </submittedName>
</protein>
<name>A0A9D4QU16_DREPO</name>
<reference evidence="2" key="2">
    <citation type="submission" date="2020-11" db="EMBL/GenBank/DDBJ databases">
        <authorList>
            <person name="McCartney M.A."/>
            <person name="Auch B."/>
            <person name="Kono T."/>
            <person name="Mallez S."/>
            <person name="Becker A."/>
            <person name="Gohl D.M."/>
            <person name="Silverstein K.A.T."/>
            <person name="Koren S."/>
            <person name="Bechman K.B."/>
            <person name="Herman A."/>
            <person name="Abrahante J.E."/>
            <person name="Garbe J."/>
        </authorList>
    </citation>
    <scope>NUCLEOTIDE SEQUENCE</scope>
    <source>
        <strain evidence="2">Duluth1</strain>
        <tissue evidence="2">Whole animal</tissue>
    </source>
</reference>
<feature type="region of interest" description="Disordered" evidence="1">
    <location>
        <begin position="159"/>
        <end position="188"/>
    </location>
</feature>
<feature type="compositionally biased region" description="Basic and acidic residues" evidence="1">
    <location>
        <begin position="174"/>
        <end position="183"/>
    </location>
</feature>
<dbReference type="AlphaFoldDB" id="A0A9D4QU16"/>
<keyword evidence="3" id="KW-1185">Reference proteome</keyword>
<dbReference type="EMBL" id="JAIWYP010000004">
    <property type="protein sequence ID" value="KAH3842642.1"/>
    <property type="molecule type" value="Genomic_DNA"/>
</dbReference>